<accession>A0A2G5BA51</accession>
<dbReference type="PANTHER" id="PTHR38118:SF2">
    <property type="entry name" value="CDP-ALCOHOL PHOSPHATIDYLTRANSFERASE PROTEIN"/>
    <property type="match status" value="1"/>
</dbReference>
<evidence type="ECO:0000313" key="5">
    <source>
        <dbReference type="Proteomes" id="UP000242474"/>
    </source>
</evidence>
<evidence type="ECO:0000256" key="1">
    <source>
        <dbReference type="SAM" id="MobiDB-lite"/>
    </source>
</evidence>
<dbReference type="OrthoDB" id="2121879at2759"/>
<gene>
    <name evidence="4" type="ORF">COEREDRAFT_81933</name>
</gene>
<feature type="compositionally biased region" description="Polar residues" evidence="1">
    <location>
        <begin position="190"/>
        <end position="199"/>
    </location>
</feature>
<evidence type="ECO:0000313" key="4">
    <source>
        <dbReference type="EMBL" id="PIA15607.1"/>
    </source>
</evidence>
<organism evidence="4 5">
    <name type="scientific">Coemansia reversa (strain ATCC 12441 / NRRL 1564)</name>
    <dbReference type="NCBI Taxonomy" id="763665"/>
    <lineage>
        <taxon>Eukaryota</taxon>
        <taxon>Fungi</taxon>
        <taxon>Fungi incertae sedis</taxon>
        <taxon>Zoopagomycota</taxon>
        <taxon>Kickxellomycotina</taxon>
        <taxon>Kickxellomycetes</taxon>
        <taxon>Kickxellales</taxon>
        <taxon>Kickxellaceae</taxon>
        <taxon>Coemansia</taxon>
    </lineage>
</organism>
<reference evidence="4 5" key="1">
    <citation type="journal article" date="2015" name="Genome Biol. Evol.">
        <title>Phylogenomic analyses indicate that early fungi evolved digesting cell walls of algal ancestors of land plants.</title>
        <authorList>
            <person name="Chang Y."/>
            <person name="Wang S."/>
            <person name="Sekimoto S."/>
            <person name="Aerts A.L."/>
            <person name="Choi C."/>
            <person name="Clum A."/>
            <person name="LaButti K.M."/>
            <person name="Lindquist E.A."/>
            <person name="Yee Ngan C."/>
            <person name="Ohm R.A."/>
            <person name="Salamov A.A."/>
            <person name="Grigoriev I.V."/>
            <person name="Spatafora J.W."/>
            <person name="Berbee M.L."/>
        </authorList>
    </citation>
    <scope>NUCLEOTIDE SEQUENCE [LARGE SCALE GENOMIC DNA]</scope>
    <source>
        <strain evidence="4 5">NRRL 1564</strain>
    </source>
</reference>
<feature type="region of interest" description="Disordered" evidence="1">
    <location>
        <begin position="190"/>
        <end position="210"/>
    </location>
</feature>
<feature type="domain" description="DUF7707" evidence="3">
    <location>
        <begin position="87"/>
        <end position="187"/>
    </location>
</feature>
<feature type="region of interest" description="Disordered" evidence="1">
    <location>
        <begin position="16"/>
        <end position="90"/>
    </location>
</feature>
<name>A0A2G5BA51_COERN</name>
<dbReference type="Pfam" id="PF24808">
    <property type="entry name" value="DUF7707"/>
    <property type="match status" value="1"/>
</dbReference>
<dbReference type="Proteomes" id="UP000242474">
    <property type="component" value="Unassembled WGS sequence"/>
</dbReference>
<dbReference type="EMBL" id="KZ303506">
    <property type="protein sequence ID" value="PIA15607.1"/>
    <property type="molecule type" value="Genomic_DNA"/>
</dbReference>
<sequence length="250" mass="26786">MLLKSCVALGLAASAMAASTSGSAPAESDSHHPAHEAESRKPTPSHGNDVQKKHTDSEESGDSIRLLQGSTKGTRRKRRTQRSTSSAFNPDDVDTEVKITWCNDNQNFCGNVCLNMTWGAPINDGCDSENLQWHCTCGNGKNPDPDVYTFPVMHYQCQYEVYQCQNNCATGDIRCTQECQGDRNCTAPNDPNLGKTTVPETDEPTDGLDSADGAATDPVNFFSTASVLSTGGYVALTAVVAASFHFLGLP</sequence>
<dbReference type="PANTHER" id="PTHR38118">
    <property type="entry name" value="ANCHORED CELL WALL PROTEIN 11-RELATED"/>
    <property type="match status" value="1"/>
</dbReference>
<dbReference type="InterPro" id="IPR056124">
    <property type="entry name" value="DUF7707"/>
</dbReference>
<feature type="signal peptide" evidence="2">
    <location>
        <begin position="1"/>
        <end position="17"/>
    </location>
</feature>
<evidence type="ECO:0000256" key="2">
    <source>
        <dbReference type="SAM" id="SignalP"/>
    </source>
</evidence>
<keyword evidence="2" id="KW-0732">Signal</keyword>
<evidence type="ECO:0000259" key="3">
    <source>
        <dbReference type="Pfam" id="PF24808"/>
    </source>
</evidence>
<feature type="chain" id="PRO_5013955738" description="DUF7707 domain-containing protein" evidence="2">
    <location>
        <begin position="18"/>
        <end position="250"/>
    </location>
</feature>
<feature type="compositionally biased region" description="Basic and acidic residues" evidence="1">
    <location>
        <begin position="28"/>
        <end position="41"/>
    </location>
</feature>
<keyword evidence="5" id="KW-1185">Reference proteome</keyword>
<proteinExistence type="predicted"/>
<feature type="compositionally biased region" description="Low complexity" evidence="1">
    <location>
        <begin position="16"/>
        <end position="26"/>
    </location>
</feature>
<dbReference type="AlphaFoldDB" id="A0A2G5BA51"/>
<protein>
    <recommendedName>
        <fullName evidence="3">DUF7707 domain-containing protein</fullName>
    </recommendedName>
</protein>